<evidence type="ECO:0000313" key="4">
    <source>
        <dbReference type="Proteomes" id="UP000279911"/>
    </source>
</evidence>
<feature type="domain" description="DUF4931" evidence="1">
    <location>
        <begin position="8"/>
        <end position="130"/>
    </location>
</feature>
<dbReference type="Proteomes" id="UP000279911">
    <property type="component" value="Unassembled WGS sequence"/>
</dbReference>
<evidence type="ECO:0000259" key="1">
    <source>
        <dbReference type="Pfam" id="PF16285"/>
    </source>
</evidence>
<proteinExistence type="predicted"/>
<dbReference type="RefSeq" id="WP_125479030.1">
    <property type="nucleotide sequence ID" value="NZ_RSFW01000008.1"/>
</dbReference>
<dbReference type="InterPro" id="IPR049285">
    <property type="entry name" value="DUF4931_C"/>
</dbReference>
<dbReference type="AlphaFoldDB" id="A0A427TV49"/>
<dbReference type="Pfam" id="PF16285">
    <property type="entry name" value="DUF4931_N"/>
    <property type="match status" value="1"/>
</dbReference>
<dbReference type="Gene3D" id="3.30.428.10">
    <property type="entry name" value="HIT-like"/>
    <property type="match status" value="1"/>
</dbReference>
<dbReference type="PIRSF" id="PIRSF031505">
    <property type="entry name" value="GalT_short"/>
    <property type="match status" value="1"/>
</dbReference>
<accession>A0A427TV49</accession>
<feature type="domain" description="DUF4931" evidence="2">
    <location>
        <begin position="135"/>
        <end position="252"/>
    </location>
</feature>
<reference evidence="4" key="1">
    <citation type="submission" date="2018-12" db="EMBL/GenBank/DDBJ databases">
        <title>Bacillus chawlae sp. nov., Bacillus glennii sp. nov., and Bacillus saganii sp. nov. Isolated from the Vehicle Assembly Building at Kennedy Space Center where the Viking Spacecraft were Assembled.</title>
        <authorList>
            <person name="Seuylemezian A."/>
            <person name="Vaishampayan P."/>
        </authorList>
    </citation>
    <scope>NUCLEOTIDE SEQUENCE [LARGE SCALE GENOMIC DNA]</scope>
    <source>
        <strain evidence="4">DSM 13966</strain>
    </source>
</reference>
<dbReference type="InterPro" id="IPR036265">
    <property type="entry name" value="HIT-like_sf"/>
</dbReference>
<dbReference type="InterPro" id="IPR046322">
    <property type="entry name" value="DUF4931"/>
</dbReference>
<dbReference type="OrthoDB" id="1803128at2"/>
<dbReference type="EMBL" id="RSFW01000008">
    <property type="protein sequence ID" value="RSD28353.1"/>
    <property type="molecule type" value="Genomic_DNA"/>
</dbReference>
<sequence>MTNTHLFFNTAIGVQKPENIRNKNQSCPFCAREELTGIIDEEGPILLLKNKYPVLENAYQTVLVETDVCDEEFSRYSPGHLNRLLGFAIRHWMKMEESGEYRSVVFFKNHGPLSGGTIAHSHMQIVGLYDLDYHEKISEADFTGLHIQEQNDVHFNLSLRPKVGFYEFNIRMERGRPSATFASFIQTAVHYIMHAFPFKCSSYNLFFYSFEGDMICKVVPRFVTTPLFIGYHLPQVPNNLEWMAEDLRNRYFNESMEKEA</sequence>
<name>A0A427TV49_9BACI</name>
<evidence type="ECO:0000313" key="3">
    <source>
        <dbReference type="EMBL" id="RSD28353.1"/>
    </source>
</evidence>
<comment type="caution">
    <text evidence="3">The sequence shown here is derived from an EMBL/GenBank/DDBJ whole genome shotgun (WGS) entry which is preliminary data.</text>
</comment>
<dbReference type="InterPro" id="IPR012361">
    <property type="entry name" value="GalT_short"/>
</dbReference>
<organism evidence="3 4">
    <name type="scientific">Mesobacillus subterraneus</name>
    <dbReference type="NCBI Taxonomy" id="285983"/>
    <lineage>
        <taxon>Bacteria</taxon>
        <taxon>Bacillati</taxon>
        <taxon>Bacillota</taxon>
        <taxon>Bacilli</taxon>
        <taxon>Bacillales</taxon>
        <taxon>Bacillaceae</taxon>
        <taxon>Mesobacillus</taxon>
    </lineage>
</organism>
<dbReference type="SUPFAM" id="SSF54197">
    <property type="entry name" value="HIT-like"/>
    <property type="match status" value="1"/>
</dbReference>
<dbReference type="Pfam" id="PF20956">
    <property type="entry name" value="DUF4931_C"/>
    <property type="match status" value="1"/>
</dbReference>
<protein>
    <submittedName>
        <fullName evidence="3">DUF4931 domain-containing protein</fullName>
    </submittedName>
</protein>
<evidence type="ECO:0000259" key="2">
    <source>
        <dbReference type="Pfam" id="PF20956"/>
    </source>
</evidence>
<gene>
    <name evidence="3" type="ORF">EJA10_05580</name>
</gene>